<accession>A0A4D7DUK5</accession>
<feature type="domain" description="DUF2231" evidence="3">
    <location>
        <begin position="78"/>
        <end position="209"/>
    </location>
</feature>
<feature type="transmembrane region" description="Helical" evidence="2">
    <location>
        <begin position="117"/>
        <end position="140"/>
    </location>
</feature>
<keyword evidence="2" id="KW-1133">Transmembrane helix</keyword>
<organism evidence="4 5">
    <name type="scientific">Agrobacterium larrymoorei</name>
    <dbReference type="NCBI Taxonomy" id="160699"/>
    <lineage>
        <taxon>Bacteria</taxon>
        <taxon>Pseudomonadati</taxon>
        <taxon>Pseudomonadota</taxon>
        <taxon>Alphaproteobacteria</taxon>
        <taxon>Hyphomicrobiales</taxon>
        <taxon>Rhizobiaceae</taxon>
        <taxon>Rhizobium/Agrobacterium group</taxon>
        <taxon>Agrobacterium</taxon>
    </lineage>
</organism>
<proteinExistence type="predicted"/>
<evidence type="ECO:0000313" key="5">
    <source>
        <dbReference type="Proteomes" id="UP000298545"/>
    </source>
</evidence>
<feature type="transmembrane region" description="Helical" evidence="2">
    <location>
        <begin position="147"/>
        <end position="168"/>
    </location>
</feature>
<dbReference type="OrthoDB" id="2873672at2"/>
<dbReference type="InterPro" id="IPR019251">
    <property type="entry name" value="DUF2231_TM"/>
</dbReference>
<evidence type="ECO:0000313" key="4">
    <source>
        <dbReference type="EMBL" id="QCJ00169.1"/>
    </source>
</evidence>
<feature type="compositionally biased region" description="Basic and acidic residues" evidence="1">
    <location>
        <begin position="1"/>
        <end position="16"/>
    </location>
</feature>
<dbReference type="AlphaFoldDB" id="A0A4D7DUK5"/>
<name>A0A4D7DUK5_9HYPH</name>
<dbReference type="Pfam" id="PF09990">
    <property type="entry name" value="DUF2231"/>
    <property type="match status" value="1"/>
</dbReference>
<feature type="compositionally biased region" description="Basic and acidic residues" evidence="1">
    <location>
        <begin position="23"/>
        <end position="39"/>
    </location>
</feature>
<feature type="transmembrane region" description="Helical" evidence="2">
    <location>
        <begin position="180"/>
        <end position="197"/>
    </location>
</feature>
<protein>
    <submittedName>
        <fullName evidence="4">DUF2231 domain-containing protein</fullName>
    </submittedName>
</protein>
<keyword evidence="2" id="KW-0812">Transmembrane</keyword>
<dbReference type="EMBL" id="CP039692">
    <property type="protein sequence ID" value="QCJ00169.1"/>
    <property type="molecule type" value="Genomic_DNA"/>
</dbReference>
<keyword evidence="2" id="KW-0472">Membrane</keyword>
<feature type="transmembrane region" description="Helical" evidence="2">
    <location>
        <begin position="86"/>
        <end position="105"/>
    </location>
</feature>
<evidence type="ECO:0000256" key="2">
    <source>
        <dbReference type="SAM" id="Phobius"/>
    </source>
</evidence>
<dbReference type="KEGG" id="alf:CFBP5473_19770"/>
<evidence type="ECO:0000256" key="1">
    <source>
        <dbReference type="SAM" id="MobiDB-lite"/>
    </source>
</evidence>
<evidence type="ECO:0000259" key="3">
    <source>
        <dbReference type="Pfam" id="PF09990"/>
    </source>
</evidence>
<gene>
    <name evidence="4" type="ORF">CFBP5473_19770</name>
</gene>
<dbReference type="Proteomes" id="UP000298545">
    <property type="component" value="Chromosome linear"/>
</dbReference>
<feature type="region of interest" description="Disordered" evidence="1">
    <location>
        <begin position="1"/>
        <end position="42"/>
    </location>
</feature>
<sequence>MSDRGGGRARRIERGEIAGTAGEDCRDGKAGGKLAEPEPARAGCPANRRALLETAKKKNPVISKVEEKDASSLVAVAGHPLHAMTVHFPIALVFGTLGADIFYWWGADPFWLRVGLWTTGIAFFSAIAAGLIGSAELFLVPGIRARVASWAHAVAGMSLIAVCGANWGGRYFLSIEVLPHGLLLSLIASVLTGLAGWHGGKLIFDHGVGLMVSSKD</sequence>
<reference evidence="4 5" key="1">
    <citation type="submission" date="2019-04" db="EMBL/GenBank/DDBJ databases">
        <title>Complete genome sequence of Agrobacterium larrymoorei CFBP5473.</title>
        <authorList>
            <person name="Haryono M."/>
            <person name="Chou L."/>
            <person name="Lin Y.-C."/>
            <person name="Lai E.-M."/>
            <person name="Kuo C.-H."/>
        </authorList>
    </citation>
    <scope>NUCLEOTIDE SEQUENCE [LARGE SCALE GENOMIC DNA]</scope>
    <source>
        <strain evidence="4 5">CFBP5473</strain>
    </source>
</reference>